<proteinExistence type="predicted"/>
<keyword evidence="3 6" id="KW-1133">Transmembrane helix</keyword>
<dbReference type="Pfam" id="PF04228">
    <property type="entry name" value="Zn_peptidase"/>
    <property type="match status" value="1"/>
</dbReference>
<feature type="compositionally biased region" description="Polar residues" evidence="5">
    <location>
        <begin position="1"/>
        <end position="14"/>
    </location>
</feature>
<name>A0ABY8QXP3_9MICO</name>
<dbReference type="SUPFAM" id="SSF55486">
    <property type="entry name" value="Metalloproteases ('zincins'), catalytic domain"/>
    <property type="match status" value="1"/>
</dbReference>
<feature type="compositionally biased region" description="Low complexity" evidence="5">
    <location>
        <begin position="64"/>
        <end position="79"/>
    </location>
</feature>
<dbReference type="PANTHER" id="PTHR30168:SF0">
    <property type="entry name" value="INNER MEMBRANE PROTEIN"/>
    <property type="match status" value="1"/>
</dbReference>
<keyword evidence="2 6" id="KW-0812">Transmembrane</keyword>
<evidence type="ECO:0000256" key="6">
    <source>
        <dbReference type="SAM" id="Phobius"/>
    </source>
</evidence>
<evidence type="ECO:0000256" key="1">
    <source>
        <dbReference type="ARBA" id="ARBA00004167"/>
    </source>
</evidence>
<evidence type="ECO:0000256" key="2">
    <source>
        <dbReference type="ARBA" id="ARBA00022692"/>
    </source>
</evidence>
<accession>A0ABY8QXP3</accession>
<feature type="region of interest" description="Disordered" evidence="5">
    <location>
        <begin position="64"/>
        <end position="85"/>
    </location>
</feature>
<protein>
    <submittedName>
        <fullName evidence="7">Neutral zinc metallopeptidase</fullName>
    </submittedName>
</protein>
<dbReference type="PANTHER" id="PTHR30168">
    <property type="entry name" value="PUTATIVE MEMBRANE PROTEIN YPFJ"/>
    <property type="match status" value="1"/>
</dbReference>
<evidence type="ECO:0000313" key="8">
    <source>
        <dbReference type="Proteomes" id="UP001209083"/>
    </source>
</evidence>
<keyword evidence="8" id="KW-1185">Reference proteome</keyword>
<evidence type="ECO:0000313" key="7">
    <source>
        <dbReference type="EMBL" id="WGW13718.1"/>
    </source>
</evidence>
<evidence type="ECO:0000256" key="3">
    <source>
        <dbReference type="ARBA" id="ARBA00022989"/>
    </source>
</evidence>
<feature type="region of interest" description="Disordered" evidence="5">
    <location>
        <begin position="1"/>
        <end position="29"/>
    </location>
</feature>
<dbReference type="InterPro" id="IPR007343">
    <property type="entry name" value="Uncharacterised_pept_Zn_put"/>
</dbReference>
<organism evidence="7 8">
    <name type="scientific">Saxibacter everestensis</name>
    <dbReference type="NCBI Taxonomy" id="2909229"/>
    <lineage>
        <taxon>Bacteria</taxon>
        <taxon>Bacillati</taxon>
        <taxon>Actinomycetota</taxon>
        <taxon>Actinomycetes</taxon>
        <taxon>Micrococcales</taxon>
        <taxon>Brevibacteriaceae</taxon>
        <taxon>Saxibacter</taxon>
    </lineage>
</organism>
<gene>
    <name evidence="7" type="ORF">LWF01_08165</name>
</gene>
<dbReference type="Proteomes" id="UP001209083">
    <property type="component" value="Chromosome"/>
</dbReference>
<reference evidence="7 8" key="1">
    <citation type="submission" date="2023-05" db="EMBL/GenBank/DDBJ databases">
        <title>Lithophilousrod everest ZFBP1038 complete genpme.</title>
        <authorList>
            <person name="Tian M."/>
        </authorList>
    </citation>
    <scope>NUCLEOTIDE SEQUENCE [LARGE SCALE GENOMIC DNA]</scope>
    <source>
        <strain evidence="7 8">ZFBP1038</strain>
    </source>
</reference>
<sequence>MSFDPNSRLDTSQVSDRRGGGGFRGGGGSRRGGGLKLGGGLGGLVVVILVAVFFGPEALTSIGLTDDSSSGRSTSSGDLSECRTGQDANEQADCRVVGTVNSLNAFWQGYLPDYGISYRAPEAALENGQWDTGCGVGNSEMGPFYCPSDETAYFDTDFFQVLKSDYGSSGGPLAEEYVVAHEWGHHIQNLTGTLGKAQQDPQGEQSGAVRVELQADCYAGLWAAHAATTNDPETGKPYLEELTEQDVSDALSAAAAVGDDRIQQKAQGRVTPESWTHGSAEQRQKWFIAGYTSGDLAKCDTFAVDRV</sequence>
<keyword evidence="4 6" id="KW-0472">Membrane</keyword>
<evidence type="ECO:0000256" key="4">
    <source>
        <dbReference type="ARBA" id="ARBA00023136"/>
    </source>
</evidence>
<dbReference type="RefSeq" id="WP_349640541.1">
    <property type="nucleotide sequence ID" value="NZ_CP090958.1"/>
</dbReference>
<dbReference type="EMBL" id="CP090958">
    <property type="protein sequence ID" value="WGW13718.1"/>
    <property type="molecule type" value="Genomic_DNA"/>
</dbReference>
<evidence type="ECO:0000256" key="5">
    <source>
        <dbReference type="SAM" id="MobiDB-lite"/>
    </source>
</evidence>
<feature type="compositionally biased region" description="Gly residues" evidence="5">
    <location>
        <begin position="20"/>
        <end position="29"/>
    </location>
</feature>
<comment type="subcellular location">
    <subcellularLocation>
        <location evidence="1">Membrane</location>
        <topology evidence="1">Single-pass membrane protein</topology>
    </subcellularLocation>
</comment>
<feature type="transmembrane region" description="Helical" evidence="6">
    <location>
        <begin position="34"/>
        <end position="54"/>
    </location>
</feature>